<dbReference type="SUPFAM" id="SSF53850">
    <property type="entry name" value="Periplasmic binding protein-like II"/>
    <property type="match status" value="1"/>
</dbReference>
<proteinExistence type="predicted"/>
<comment type="caution">
    <text evidence="3">The sequence shown here is derived from an EMBL/GenBank/DDBJ whole genome shotgun (WGS) entry which is preliminary data.</text>
</comment>
<reference evidence="4" key="1">
    <citation type="journal article" date="2019" name="Int. J. Syst. Evol. Microbiol.">
        <title>The Global Catalogue of Microorganisms (GCM) 10K type strain sequencing project: providing services to taxonomists for standard genome sequencing and annotation.</title>
        <authorList>
            <consortium name="The Broad Institute Genomics Platform"/>
            <consortium name="The Broad Institute Genome Sequencing Center for Infectious Disease"/>
            <person name="Wu L."/>
            <person name="Ma J."/>
        </authorList>
    </citation>
    <scope>NUCLEOTIDE SEQUENCE [LARGE SCALE GENOMIC DNA]</scope>
    <source>
        <strain evidence="4">CGMCC 1.19062</strain>
    </source>
</reference>
<keyword evidence="4" id="KW-1185">Reference proteome</keyword>
<evidence type="ECO:0000256" key="1">
    <source>
        <dbReference type="ARBA" id="ARBA00022729"/>
    </source>
</evidence>
<sequence length="350" mass="38405">MKRSLISMIAGMTLLAAPSLALEGPELYPGEKGLLDQSIKDGLVVASNTALGWANWSSVVKGFSERYPELMLVHNDIGSTAAVTLLDRQRERPGADTVYLFGLIAVDAASRGVLQPFRPLNADRLPGPLKDSDGLWTVVHQMPIAFLVNRKLVKNVPRSWADLRKPDYKNQIVYFDPSTTSVGLMTAFAANVAAGGSMDTVRPTIDYFTTLHKSGNIQRVDTATSYARFLKGEIPIWINFEADGLRAKYADGLEDIDIVLPSDGTASAPYAMSLIKGARNDPGGKLWFNYVMSEQAQRLFAEGFVRPALPNLSLPPEMAGRFAPLPKTEVIDPLRATLRKPDIDRFWPKS</sequence>
<dbReference type="PANTHER" id="PTHR30006:SF2">
    <property type="entry name" value="ABC TRANSPORTER SUBSTRATE-BINDING PROTEIN"/>
    <property type="match status" value="1"/>
</dbReference>
<protein>
    <submittedName>
        <fullName evidence="3">Extracellular solute-binding protein</fullName>
    </submittedName>
</protein>
<dbReference type="Pfam" id="PF13343">
    <property type="entry name" value="SBP_bac_6"/>
    <property type="match status" value="1"/>
</dbReference>
<dbReference type="PANTHER" id="PTHR30006">
    <property type="entry name" value="THIAMINE-BINDING PERIPLASMIC PROTEIN-RELATED"/>
    <property type="match status" value="1"/>
</dbReference>
<evidence type="ECO:0000313" key="4">
    <source>
        <dbReference type="Proteomes" id="UP001597295"/>
    </source>
</evidence>
<feature type="signal peptide" evidence="2">
    <location>
        <begin position="1"/>
        <end position="21"/>
    </location>
</feature>
<evidence type="ECO:0000313" key="3">
    <source>
        <dbReference type="EMBL" id="MFD2262776.1"/>
    </source>
</evidence>
<dbReference type="EMBL" id="JBHUIP010000005">
    <property type="protein sequence ID" value="MFD2262776.1"/>
    <property type="molecule type" value="Genomic_DNA"/>
</dbReference>
<organism evidence="3 4">
    <name type="scientific">Lacibacterium aquatile</name>
    <dbReference type="NCBI Taxonomy" id="1168082"/>
    <lineage>
        <taxon>Bacteria</taxon>
        <taxon>Pseudomonadati</taxon>
        <taxon>Pseudomonadota</taxon>
        <taxon>Alphaproteobacteria</taxon>
        <taxon>Rhodospirillales</taxon>
        <taxon>Rhodospirillaceae</taxon>
    </lineage>
</organism>
<evidence type="ECO:0000256" key="2">
    <source>
        <dbReference type="SAM" id="SignalP"/>
    </source>
</evidence>
<dbReference type="RefSeq" id="WP_379875743.1">
    <property type="nucleotide sequence ID" value="NZ_JBHUIP010000005.1"/>
</dbReference>
<dbReference type="Proteomes" id="UP001597295">
    <property type="component" value="Unassembled WGS sequence"/>
</dbReference>
<name>A0ABW5DTA8_9PROT</name>
<dbReference type="Gene3D" id="3.40.190.10">
    <property type="entry name" value="Periplasmic binding protein-like II"/>
    <property type="match status" value="2"/>
</dbReference>
<accession>A0ABW5DTA8</accession>
<keyword evidence="1 2" id="KW-0732">Signal</keyword>
<feature type="chain" id="PRO_5046087359" evidence="2">
    <location>
        <begin position="22"/>
        <end position="350"/>
    </location>
</feature>
<gene>
    <name evidence="3" type="ORF">ACFSM5_07735</name>
</gene>